<dbReference type="PANTHER" id="PTHR37696">
    <property type="entry name" value="ADENYLOSUCCINATE SYNTHETASE-RELATED"/>
    <property type="match status" value="1"/>
</dbReference>
<dbReference type="EnsemblPlants" id="AUR62004343-RA">
    <property type="protein sequence ID" value="AUR62004343-RA:cds"/>
    <property type="gene ID" value="AUR62004343"/>
</dbReference>
<dbReference type="OMA" id="KQFIFGP"/>
<accession>A0A803KZ84</accession>
<reference evidence="1" key="2">
    <citation type="submission" date="2021-03" db="UniProtKB">
        <authorList>
            <consortium name="EnsemblPlants"/>
        </authorList>
    </citation>
    <scope>IDENTIFICATION</scope>
</reference>
<proteinExistence type="predicted"/>
<sequence length="75" mass="8272">MNPNTDKLIRRTTMVGTCVAAYLLITADYGPQPNVLDPIKNKIKSAERSAKEFIFGSKKKQEEIDAGKTESSNAK</sequence>
<evidence type="ECO:0000313" key="2">
    <source>
        <dbReference type="Proteomes" id="UP000596660"/>
    </source>
</evidence>
<gene>
    <name evidence="1" type="primary">LOC110714432</name>
</gene>
<evidence type="ECO:0000313" key="1">
    <source>
        <dbReference type="EnsemblPlants" id="AUR62004343-RA:cds"/>
    </source>
</evidence>
<dbReference type="SMR" id="A0A803KZ84"/>
<dbReference type="PANTHER" id="PTHR37696:SF1">
    <property type="entry name" value="ADENYLOSUCCINATE SYNTHETASE-RELATED"/>
    <property type="match status" value="1"/>
</dbReference>
<dbReference type="Proteomes" id="UP000596660">
    <property type="component" value="Unplaced"/>
</dbReference>
<dbReference type="RefSeq" id="XP_021748635.1">
    <property type="nucleotide sequence ID" value="XM_021892943.1"/>
</dbReference>
<keyword evidence="2" id="KW-1185">Reference proteome</keyword>
<dbReference type="KEGG" id="cqi:110714432"/>
<protein>
    <submittedName>
        <fullName evidence="1">Uncharacterized protein</fullName>
    </submittedName>
</protein>
<organism evidence="1 2">
    <name type="scientific">Chenopodium quinoa</name>
    <name type="common">Quinoa</name>
    <dbReference type="NCBI Taxonomy" id="63459"/>
    <lineage>
        <taxon>Eukaryota</taxon>
        <taxon>Viridiplantae</taxon>
        <taxon>Streptophyta</taxon>
        <taxon>Embryophyta</taxon>
        <taxon>Tracheophyta</taxon>
        <taxon>Spermatophyta</taxon>
        <taxon>Magnoliopsida</taxon>
        <taxon>eudicotyledons</taxon>
        <taxon>Gunneridae</taxon>
        <taxon>Pentapetalae</taxon>
        <taxon>Caryophyllales</taxon>
        <taxon>Chenopodiaceae</taxon>
        <taxon>Chenopodioideae</taxon>
        <taxon>Atripliceae</taxon>
        <taxon>Chenopodium</taxon>
    </lineage>
</organism>
<name>A0A803KZ84_CHEQI</name>
<dbReference type="AlphaFoldDB" id="A0A803KZ84"/>
<dbReference type="OrthoDB" id="1635687at2759"/>
<dbReference type="Gramene" id="AUR62004343-RA">
    <property type="protein sequence ID" value="AUR62004343-RA:cds"/>
    <property type="gene ID" value="AUR62004343"/>
</dbReference>
<dbReference type="GeneID" id="110714432"/>
<reference evidence="1" key="1">
    <citation type="journal article" date="2017" name="Nature">
        <title>The genome of Chenopodium quinoa.</title>
        <authorList>
            <person name="Jarvis D.E."/>
            <person name="Ho Y.S."/>
            <person name="Lightfoot D.J."/>
            <person name="Schmoeckel S.M."/>
            <person name="Li B."/>
            <person name="Borm T.J.A."/>
            <person name="Ohyanagi H."/>
            <person name="Mineta K."/>
            <person name="Michell C.T."/>
            <person name="Saber N."/>
            <person name="Kharbatia N.M."/>
            <person name="Rupper R.R."/>
            <person name="Sharp A.R."/>
            <person name="Dally N."/>
            <person name="Boughton B.A."/>
            <person name="Woo Y.H."/>
            <person name="Gao G."/>
            <person name="Schijlen E.G.W.M."/>
            <person name="Guo X."/>
            <person name="Momin A.A."/>
            <person name="Negrao S."/>
            <person name="Al-Babili S."/>
            <person name="Gehring C."/>
            <person name="Roessner U."/>
            <person name="Jung C."/>
            <person name="Murphy K."/>
            <person name="Arold S.T."/>
            <person name="Gojobori T."/>
            <person name="van der Linden C.G."/>
            <person name="van Loo E.N."/>
            <person name="Jellen E.N."/>
            <person name="Maughan P.J."/>
            <person name="Tester M."/>
        </authorList>
    </citation>
    <scope>NUCLEOTIDE SEQUENCE [LARGE SCALE GENOMIC DNA]</scope>
    <source>
        <strain evidence="1">cv. PI 614886</strain>
    </source>
</reference>